<dbReference type="EMBL" id="JAWDGP010000723">
    <property type="protein sequence ID" value="KAK3798104.1"/>
    <property type="molecule type" value="Genomic_DNA"/>
</dbReference>
<protein>
    <submittedName>
        <fullName evidence="3">Uncharacterized protein</fullName>
    </submittedName>
</protein>
<dbReference type="Proteomes" id="UP001283361">
    <property type="component" value="Unassembled WGS sequence"/>
</dbReference>
<organism evidence="3 4">
    <name type="scientific">Elysia crispata</name>
    <name type="common">lettuce slug</name>
    <dbReference type="NCBI Taxonomy" id="231223"/>
    <lineage>
        <taxon>Eukaryota</taxon>
        <taxon>Metazoa</taxon>
        <taxon>Spiralia</taxon>
        <taxon>Lophotrochozoa</taxon>
        <taxon>Mollusca</taxon>
        <taxon>Gastropoda</taxon>
        <taxon>Heterobranchia</taxon>
        <taxon>Euthyneura</taxon>
        <taxon>Panpulmonata</taxon>
        <taxon>Sacoglossa</taxon>
        <taxon>Placobranchoidea</taxon>
        <taxon>Plakobranchidae</taxon>
        <taxon>Elysia</taxon>
    </lineage>
</organism>
<evidence type="ECO:0000313" key="4">
    <source>
        <dbReference type="Proteomes" id="UP001283361"/>
    </source>
</evidence>
<evidence type="ECO:0000313" key="3">
    <source>
        <dbReference type="EMBL" id="KAK3798104.1"/>
    </source>
</evidence>
<accession>A0AAE1E8C6</accession>
<evidence type="ECO:0000256" key="1">
    <source>
        <dbReference type="SAM" id="MobiDB-lite"/>
    </source>
</evidence>
<keyword evidence="2" id="KW-0732">Signal</keyword>
<reference evidence="3" key="1">
    <citation type="journal article" date="2023" name="G3 (Bethesda)">
        <title>A reference genome for the long-term kleptoplast-retaining sea slug Elysia crispata morphotype clarki.</title>
        <authorList>
            <person name="Eastman K.E."/>
            <person name="Pendleton A.L."/>
            <person name="Shaikh M.A."/>
            <person name="Suttiyut T."/>
            <person name="Ogas R."/>
            <person name="Tomko P."/>
            <person name="Gavelis G."/>
            <person name="Widhalm J.R."/>
            <person name="Wisecaver J.H."/>
        </authorList>
    </citation>
    <scope>NUCLEOTIDE SEQUENCE</scope>
    <source>
        <strain evidence="3">ECLA1</strain>
    </source>
</reference>
<feature type="chain" id="PRO_5041953681" evidence="2">
    <location>
        <begin position="24"/>
        <end position="75"/>
    </location>
</feature>
<gene>
    <name evidence="3" type="ORF">RRG08_049211</name>
</gene>
<sequence length="75" mass="7773">MLQARLTFHLVLLLVAFFISSMAAPSTDPVYKLTPGPKGGPTEAANKTRSGISATDIAGVIRIVANVVATVAMFG</sequence>
<keyword evidence="4" id="KW-1185">Reference proteome</keyword>
<comment type="caution">
    <text evidence="3">The sequence shown here is derived from an EMBL/GenBank/DDBJ whole genome shotgun (WGS) entry which is preliminary data.</text>
</comment>
<name>A0AAE1E8C6_9GAST</name>
<feature type="signal peptide" evidence="2">
    <location>
        <begin position="1"/>
        <end position="23"/>
    </location>
</feature>
<feature type="region of interest" description="Disordered" evidence="1">
    <location>
        <begin position="26"/>
        <end position="48"/>
    </location>
</feature>
<dbReference type="AlphaFoldDB" id="A0AAE1E8C6"/>
<proteinExistence type="predicted"/>
<evidence type="ECO:0000256" key="2">
    <source>
        <dbReference type="SAM" id="SignalP"/>
    </source>
</evidence>